<feature type="compositionally biased region" description="Low complexity" evidence="1">
    <location>
        <begin position="58"/>
        <end position="72"/>
    </location>
</feature>
<dbReference type="AlphaFoldDB" id="A0A4Z2ES88"/>
<feature type="region of interest" description="Disordered" evidence="1">
    <location>
        <begin position="1"/>
        <end position="98"/>
    </location>
</feature>
<evidence type="ECO:0000313" key="2">
    <source>
        <dbReference type="EMBL" id="TNN31224.1"/>
    </source>
</evidence>
<evidence type="ECO:0000313" key="3">
    <source>
        <dbReference type="Proteomes" id="UP000314294"/>
    </source>
</evidence>
<feature type="compositionally biased region" description="Basic and acidic residues" evidence="1">
    <location>
        <begin position="87"/>
        <end position="98"/>
    </location>
</feature>
<gene>
    <name evidence="2" type="ORF">EYF80_058622</name>
</gene>
<dbReference type="EMBL" id="SRLO01003673">
    <property type="protein sequence ID" value="TNN31224.1"/>
    <property type="molecule type" value="Genomic_DNA"/>
</dbReference>
<comment type="caution">
    <text evidence="2">The sequence shown here is derived from an EMBL/GenBank/DDBJ whole genome shotgun (WGS) entry which is preliminary data.</text>
</comment>
<keyword evidence="3" id="KW-1185">Reference proteome</keyword>
<name>A0A4Z2ES88_9TELE</name>
<organism evidence="2 3">
    <name type="scientific">Liparis tanakae</name>
    <name type="common">Tanaka's snailfish</name>
    <dbReference type="NCBI Taxonomy" id="230148"/>
    <lineage>
        <taxon>Eukaryota</taxon>
        <taxon>Metazoa</taxon>
        <taxon>Chordata</taxon>
        <taxon>Craniata</taxon>
        <taxon>Vertebrata</taxon>
        <taxon>Euteleostomi</taxon>
        <taxon>Actinopterygii</taxon>
        <taxon>Neopterygii</taxon>
        <taxon>Teleostei</taxon>
        <taxon>Neoteleostei</taxon>
        <taxon>Acanthomorphata</taxon>
        <taxon>Eupercaria</taxon>
        <taxon>Perciformes</taxon>
        <taxon>Cottioidei</taxon>
        <taxon>Cottales</taxon>
        <taxon>Liparidae</taxon>
        <taxon>Liparis</taxon>
    </lineage>
</organism>
<protein>
    <submittedName>
        <fullName evidence="2">Uncharacterized protein</fullName>
    </submittedName>
</protein>
<accession>A0A4Z2ES88</accession>
<dbReference type="Proteomes" id="UP000314294">
    <property type="component" value="Unassembled WGS sequence"/>
</dbReference>
<sequence length="98" mass="10400">MLLHSAHQTSMTLPGGGWRSEPVHPGCEAPLRSGRDSYRTKLVSSGTRRPLQPQPGAGSRSGPPGGRLSSLRVGAAPTVRGAAGWIRKPEETRPDRPL</sequence>
<proteinExistence type="predicted"/>
<feature type="compositionally biased region" description="Polar residues" evidence="1">
    <location>
        <begin position="1"/>
        <end position="12"/>
    </location>
</feature>
<reference evidence="2 3" key="1">
    <citation type="submission" date="2019-03" db="EMBL/GenBank/DDBJ databases">
        <title>First draft genome of Liparis tanakae, snailfish: a comprehensive survey of snailfish specific genes.</title>
        <authorList>
            <person name="Kim W."/>
            <person name="Song I."/>
            <person name="Jeong J.-H."/>
            <person name="Kim D."/>
            <person name="Kim S."/>
            <person name="Ryu S."/>
            <person name="Song J.Y."/>
            <person name="Lee S.K."/>
        </authorList>
    </citation>
    <scope>NUCLEOTIDE SEQUENCE [LARGE SCALE GENOMIC DNA]</scope>
    <source>
        <tissue evidence="2">Muscle</tissue>
    </source>
</reference>
<evidence type="ECO:0000256" key="1">
    <source>
        <dbReference type="SAM" id="MobiDB-lite"/>
    </source>
</evidence>